<evidence type="ECO:0000313" key="2">
    <source>
        <dbReference type="Proteomes" id="UP000283569"/>
    </source>
</evidence>
<accession>A0A420S442</accession>
<protein>
    <recommendedName>
        <fullName evidence="3">Zinc-or iron-chelating domain-containing protein</fullName>
    </recommendedName>
</protein>
<organism evidence="1 2">
    <name type="scientific">Gibberella intermedia</name>
    <name type="common">Bulb rot disease fungus</name>
    <name type="synonym">Fusarium proliferatum</name>
    <dbReference type="NCBI Taxonomy" id="948311"/>
    <lineage>
        <taxon>Eukaryota</taxon>
        <taxon>Fungi</taxon>
        <taxon>Dikarya</taxon>
        <taxon>Ascomycota</taxon>
        <taxon>Pezizomycotina</taxon>
        <taxon>Sordariomycetes</taxon>
        <taxon>Hypocreomycetidae</taxon>
        <taxon>Hypocreales</taxon>
        <taxon>Nectriaceae</taxon>
        <taxon>Fusarium</taxon>
        <taxon>Fusarium fujikuroi species complex</taxon>
    </lineage>
</organism>
<dbReference type="Pfam" id="PF03692">
    <property type="entry name" value="CxxCxxCC"/>
    <property type="match status" value="1"/>
</dbReference>
<dbReference type="AlphaFoldDB" id="A0A420S442"/>
<comment type="caution">
    <text evidence="1">The sequence shown here is derived from an EMBL/GenBank/DDBJ whole genome shotgun (WGS) entry which is preliminary data.</text>
</comment>
<dbReference type="InterPro" id="IPR005358">
    <property type="entry name" value="Puta_zinc/iron-chelating_dom"/>
</dbReference>
<gene>
    <name evidence="1" type="ORF">BFJ72_g14424</name>
</gene>
<reference evidence="1 2" key="1">
    <citation type="journal article" date="2018" name="Sci. Rep.">
        <title>Characterisation of pathogen-specific regions and novel effector candidates in Fusarium oxysporum f. sp. cepae.</title>
        <authorList>
            <person name="Armitage A.D."/>
            <person name="Taylor A."/>
            <person name="Sobczyk M.K."/>
            <person name="Baxter L."/>
            <person name="Greenfield B.P."/>
            <person name="Bates H.J."/>
            <person name="Wilson F."/>
            <person name="Jackson A.C."/>
            <person name="Ott S."/>
            <person name="Harrison R.J."/>
            <person name="Clarkson J.P."/>
        </authorList>
    </citation>
    <scope>NUCLEOTIDE SEQUENCE [LARGE SCALE GENOMIC DNA]</scope>
    <source>
        <strain evidence="1 2">Fp_A8</strain>
    </source>
</reference>
<proteinExistence type="predicted"/>
<name>A0A420S442_GIBIN</name>
<sequence length="696" mass="76495">MPIKLRDDEAKERELMGRFTKSAVIDDLRARASRVEEEQGFDRRTGTAQLLPPGADESTEALIDRAVAYGEWQALERMAEGIEEGQLGKPANKCVHASQARGGENASTCFANVTGLRMHEYTIEIPGLVESVAAVALPSLSPRAKEKHEALMAAVRGVPGLAAVAWATSREGGWLTRRGVASADGLVLSTDHAAWLTSEYLADGARALQSYERLRELQLRLTKTELTEIYLVLDRGGAQDSFVQIEIEMQQETLDCELLRRWSAPRTLQDLVDEACGDELPADERLPLGAPRYVVKRVIDVAKFLSLADELEERKRERARTTLFDVRDSYTKEALGVKSLADLDPGHDKFPCKARRLFSDWEASSAGRAGARLCQHWVLKTSDWQDPSPRGLRELSIVPVWTYGKHLAEVSSRKGTGQQLLDKLQVIDRRTGVPFAWFFYLLHGNRVHDGSGHRIINAAEAGEIDLPEPAMKNWSSADRAAHLARVRERETDVLGPSGRETLDARAKAVLQPANGDRLRLVNEALTAPSRAKAIVWLHRAADRLGMAVAPEVACRRGCAACCHQDVLVSDAEAALIGRAIGRKPVAEPAGAVVVARDLQDAPVVPIRHSGEPCTFLQDDQCSIFRNRPLLCRLHANFDRDALLCQIVPGESISAPYVDASIEKAVYHGKVTAGGLVADLRDWFPTMPKQGNGTLAE</sequence>
<dbReference type="Proteomes" id="UP000283569">
    <property type="component" value="Unassembled WGS sequence"/>
</dbReference>
<evidence type="ECO:0000313" key="1">
    <source>
        <dbReference type="EMBL" id="RKL24050.1"/>
    </source>
</evidence>
<dbReference type="EMBL" id="MRDB01000105">
    <property type="protein sequence ID" value="RKL24050.1"/>
    <property type="molecule type" value="Genomic_DNA"/>
</dbReference>
<evidence type="ECO:0008006" key="3">
    <source>
        <dbReference type="Google" id="ProtNLM"/>
    </source>
</evidence>